<name>A0A9P1G7D3_9DINO</name>
<protein>
    <submittedName>
        <fullName evidence="5">Swarming motility protein YbiA</fullName>
    </submittedName>
</protein>
<proteinExistence type="predicted"/>
<dbReference type="Gene3D" id="1.25.40.20">
    <property type="entry name" value="Ankyrin repeat-containing domain"/>
    <property type="match status" value="1"/>
</dbReference>
<dbReference type="PANTHER" id="PTHR24171">
    <property type="entry name" value="ANKYRIN REPEAT DOMAIN-CONTAINING PROTEIN 39-RELATED"/>
    <property type="match status" value="1"/>
</dbReference>
<dbReference type="Proteomes" id="UP001152797">
    <property type="component" value="Unassembled WGS sequence"/>
</dbReference>
<feature type="non-terminal residue" evidence="4">
    <location>
        <position position="1"/>
    </location>
</feature>
<evidence type="ECO:0000256" key="3">
    <source>
        <dbReference type="PROSITE-ProRule" id="PRU00023"/>
    </source>
</evidence>
<dbReference type="InterPro" id="IPR002110">
    <property type="entry name" value="Ankyrin_rpt"/>
</dbReference>
<feature type="repeat" description="ANK" evidence="3">
    <location>
        <begin position="1"/>
        <end position="33"/>
    </location>
</feature>
<dbReference type="EMBL" id="CAMXCT030003160">
    <property type="protein sequence ID" value="CAL4790110.1"/>
    <property type="molecule type" value="Genomic_DNA"/>
</dbReference>
<dbReference type="AlphaFoldDB" id="A0A9P1G7D3"/>
<dbReference type="PROSITE" id="PS50297">
    <property type="entry name" value="ANK_REP_REGION"/>
    <property type="match status" value="2"/>
</dbReference>
<dbReference type="Pfam" id="PF12796">
    <property type="entry name" value="Ank_2"/>
    <property type="match status" value="1"/>
</dbReference>
<dbReference type="EMBL" id="CAMXCT020003160">
    <property type="protein sequence ID" value="CAL1156173.1"/>
    <property type="molecule type" value="Genomic_DNA"/>
</dbReference>
<keyword evidence="1" id="KW-0677">Repeat</keyword>
<evidence type="ECO:0000313" key="5">
    <source>
        <dbReference type="EMBL" id="CAL4790110.1"/>
    </source>
</evidence>
<evidence type="ECO:0000313" key="4">
    <source>
        <dbReference type="EMBL" id="CAI4002798.1"/>
    </source>
</evidence>
<comment type="caution">
    <text evidence="4">The sequence shown here is derived from an EMBL/GenBank/DDBJ whole genome shotgun (WGS) entry which is preliminary data.</text>
</comment>
<dbReference type="EMBL" id="CAMXCT010003160">
    <property type="protein sequence ID" value="CAI4002798.1"/>
    <property type="molecule type" value="Genomic_DNA"/>
</dbReference>
<keyword evidence="6" id="KW-1185">Reference proteome</keyword>
<dbReference type="SMART" id="SM00248">
    <property type="entry name" value="ANK"/>
    <property type="match status" value="3"/>
</dbReference>
<evidence type="ECO:0000313" key="6">
    <source>
        <dbReference type="Proteomes" id="UP001152797"/>
    </source>
</evidence>
<sequence length="137" mass="14536">HGMCALLLAARSGAANTLKVLLEGKADVDVKGDGVTALMHAAGEDHADAVEVLLQHGANVDLQDRDGQSALMYATQKNATIRPRHNFAPMVEYINNCSHLPSVMDLLLEAHADLAPGLWMGAIQNGRSCAIRRASAL</sequence>
<feature type="repeat" description="ANK" evidence="3">
    <location>
        <begin position="33"/>
        <end position="65"/>
    </location>
</feature>
<dbReference type="OrthoDB" id="341259at2759"/>
<dbReference type="InterPro" id="IPR036770">
    <property type="entry name" value="Ankyrin_rpt-contain_sf"/>
</dbReference>
<reference evidence="5 6" key="2">
    <citation type="submission" date="2024-05" db="EMBL/GenBank/DDBJ databases">
        <authorList>
            <person name="Chen Y."/>
            <person name="Shah S."/>
            <person name="Dougan E. K."/>
            <person name="Thang M."/>
            <person name="Chan C."/>
        </authorList>
    </citation>
    <scope>NUCLEOTIDE SEQUENCE [LARGE SCALE GENOMIC DNA]</scope>
</reference>
<dbReference type="PANTHER" id="PTHR24171:SF10">
    <property type="entry name" value="ANKYRIN REPEAT DOMAIN-CONTAINING PROTEIN 29-LIKE"/>
    <property type="match status" value="1"/>
</dbReference>
<evidence type="ECO:0000256" key="2">
    <source>
        <dbReference type="ARBA" id="ARBA00023043"/>
    </source>
</evidence>
<organism evidence="4">
    <name type="scientific">Cladocopium goreaui</name>
    <dbReference type="NCBI Taxonomy" id="2562237"/>
    <lineage>
        <taxon>Eukaryota</taxon>
        <taxon>Sar</taxon>
        <taxon>Alveolata</taxon>
        <taxon>Dinophyceae</taxon>
        <taxon>Suessiales</taxon>
        <taxon>Symbiodiniaceae</taxon>
        <taxon>Cladocopium</taxon>
    </lineage>
</organism>
<reference evidence="4" key="1">
    <citation type="submission" date="2022-10" db="EMBL/GenBank/DDBJ databases">
        <authorList>
            <person name="Chen Y."/>
            <person name="Dougan E. K."/>
            <person name="Chan C."/>
            <person name="Rhodes N."/>
            <person name="Thang M."/>
        </authorList>
    </citation>
    <scope>NUCLEOTIDE SEQUENCE</scope>
</reference>
<accession>A0A9P1G7D3</accession>
<evidence type="ECO:0000256" key="1">
    <source>
        <dbReference type="ARBA" id="ARBA00022737"/>
    </source>
</evidence>
<dbReference type="SUPFAM" id="SSF48403">
    <property type="entry name" value="Ankyrin repeat"/>
    <property type="match status" value="1"/>
</dbReference>
<dbReference type="PROSITE" id="PS50088">
    <property type="entry name" value="ANK_REPEAT"/>
    <property type="match status" value="2"/>
</dbReference>
<keyword evidence="2 3" id="KW-0040">ANK repeat</keyword>
<gene>
    <name evidence="4" type="ORF">C1SCF055_LOCUS28721</name>
</gene>